<dbReference type="Gene3D" id="3.40.50.150">
    <property type="entry name" value="Vaccinia Virus protein VP39"/>
    <property type="match status" value="1"/>
</dbReference>
<dbReference type="FunCoup" id="D6WEG1">
    <property type="interactions" value="720"/>
</dbReference>
<dbReference type="EMBL" id="KQ971318">
    <property type="protein sequence ID" value="EFA00405.1"/>
    <property type="molecule type" value="Genomic_DNA"/>
</dbReference>
<dbReference type="HOGENOM" id="CLU_036404_0_0_1"/>
<dbReference type="EC" id="2.1.1.-" evidence="4"/>
<dbReference type="SUPFAM" id="SSF53335">
    <property type="entry name" value="S-adenosyl-L-methionine-dependent methyltransferases"/>
    <property type="match status" value="1"/>
</dbReference>
<dbReference type="AlphaFoldDB" id="D6WEG1"/>
<feature type="binding site" evidence="4">
    <location>
        <position position="138"/>
    </location>
    <ligand>
        <name>S-adenosyl-L-methionine</name>
        <dbReference type="ChEBI" id="CHEBI:59789"/>
    </ligand>
</feature>
<dbReference type="STRING" id="7070.D6WEG1"/>
<dbReference type="eggNOG" id="ENOG502QRK4">
    <property type="taxonomic scope" value="Eukaryota"/>
</dbReference>
<evidence type="ECO:0000256" key="1">
    <source>
        <dbReference type="ARBA" id="ARBA00022603"/>
    </source>
</evidence>
<evidence type="ECO:0000256" key="4">
    <source>
        <dbReference type="HAMAP-Rule" id="MF_03044"/>
    </source>
</evidence>
<reference evidence="5 6" key="1">
    <citation type="journal article" date="2008" name="Nature">
        <title>The genome of the model beetle and pest Tribolium castaneum.</title>
        <authorList>
            <consortium name="Tribolium Genome Sequencing Consortium"/>
            <person name="Richards S."/>
            <person name="Gibbs R.A."/>
            <person name="Weinstock G.M."/>
            <person name="Brown S.J."/>
            <person name="Denell R."/>
            <person name="Beeman R.W."/>
            <person name="Gibbs R."/>
            <person name="Beeman R.W."/>
            <person name="Brown S.J."/>
            <person name="Bucher G."/>
            <person name="Friedrich M."/>
            <person name="Grimmelikhuijzen C.J."/>
            <person name="Klingler M."/>
            <person name="Lorenzen M."/>
            <person name="Richards S."/>
            <person name="Roth S."/>
            <person name="Schroder R."/>
            <person name="Tautz D."/>
            <person name="Zdobnov E.M."/>
            <person name="Muzny D."/>
            <person name="Gibbs R.A."/>
            <person name="Weinstock G.M."/>
            <person name="Attaway T."/>
            <person name="Bell S."/>
            <person name="Buhay C.J."/>
            <person name="Chandrabose M.N."/>
            <person name="Chavez D."/>
            <person name="Clerk-Blankenburg K.P."/>
            <person name="Cree A."/>
            <person name="Dao M."/>
            <person name="Davis C."/>
            <person name="Chacko J."/>
            <person name="Dinh H."/>
            <person name="Dugan-Rocha S."/>
            <person name="Fowler G."/>
            <person name="Garner T.T."/>
            <person name="Garnes J."/>
            <person name="Gnirke A."/>
            <person name="Hawes A."/>
            <person name="Hernandez J."/>
            <person name="Hines S."/>
            <person name="Holder M."/>
            <person name="Hume J."/>
            <person name="Jhangiani S.N."/>
            <person name="Joshi V."/>
            <person name="Khan Z.M."/>
            <person name="Jackson L."/>
            <person name="Kovar C."/>
            <person name="Kowis A."/>
            <person name="Lee S."/>
            <person name="Lewis L.R."/>
            <person name="Margolis J."/>
            <person name="Morgan M."/>
            <person name="Nazareth L.V."/>
            <person name="Nguyen N."/>
            <person name="Okwuonu G."/>
            <person name="Parker D."/>
            <person name="Richards S."/>
            <person name="Ruiz S.J."/>
            <person name="Santibanez J."/>
            <person name="Savard J."/>
            <person name="Scherer S.E."/>
            <person name="Schneider B."/>
            <person name="Sodergren E."/>
            <person name="Tautz D."/>
            <person name="Vattahil S."/>
            <person name="Villasana D."/>
            <person name="White C.S."/>
            <person name="Wright R."/>
            <person name="Park Y."/>
            <person name="Beeman R.W."/>
            <person name="Lord J."/>
            <person name="Oppert B."/>
            <person name="Lorenzen M."/>
            <person name="Brown S."/>
            <person name="Wang L."/>
            <person name="Savard J."/>
            <person name="Tautz D."/>
            <person name="Richards S."/>
            <person name="Weinstock G."/>
            <person name="Gibbs R.A."/>
            <person name="Liu Y."/>
            <person name="Worley K."/>
            <person name="Weinstock G."/>
            <person name="Elsik C.G."/>
            <person name="Reese J.T."/>
            <person name="Elhaik E."/>
            <person name="Landan G."/>
            <person name="Graur D."/>
            <person name="Arensburger P."/>
            <person name="Atkinson P."/>
            <person name="Beeman R.W."/>
            <person name="Beidler J."/>
            <person name="Brown S.J."/>
            <person name="Demuth J.P."/>
            <person name="Drury D.W."/>
            <person name="Du Y.Z."/>
            <person name="Fujiwara H."/>
            <person name="Lorenzen M."/>
            <person name="Maselli V."/>
            <person name="Osanai M."/>
            <person name="Park Y."/>
            <person name="Robertson H.M."/>
            <person name="Tu Z."/>
            <person name="Wang J.J."/>
            <person name="Wang S."/>
            <person name="Richards S."/>
            <person name="Song H."/>
            <person name="Zhang L."/>
            <person name="Sodergren E."/>
            <person name="Werner D."/>
            <person name="Stanke M."/>
            <person name="Morgenstern B."/>
            <person name="Solovyev V."/>
            <person name="Kosarev P."/>
            <person name="Brown G."/>
            <person name="Chen H.C."/>
            <person name="Ermolaeva O."/>
            <person name="Hlavina W."/>
            <person name="Kapustin Y."/>
            <person name="Kiryutin B."/>
            <person name="Kitts P."/>
            <person name="Maglott D."/>
            <person name="Pruitt K."/>
            <person name="Sapojnikov V."/>
            <person name="Souvorov A."/>
            <person name="Mackey A.J."/>
            <person name="Waterhouse R.M."/>
            <person name="Wyder S."/>
            <person name="Zdobnov E.M."/>
            <person name="Zdobnov E.M."/>
            <person name="Wyder S."/>
            <person name="Kriventseva E.V."/>
            <person name="Kadowaki T."/>
            <person name="Bork P."/>
            <person name="Aranda M."/>
            <person name="Bao R."/>
            <person name="Beermann A."/>
            <person name="Berns N."/>
            <person name="Bolognesi R."/>
            <person name="Bonneton F."/>
            <person name="Bopp D."/>
            <person name="Brown S.J."/>
            <person name="Bucher G."/>
            <person name="Butts T."/>
            <person name="Chaumot A."/>
            <person name="Denell R.E."/>
            <person name="Ferrier D.E."/>
            <person name="Friedrich M."/>
            <person name="Gordon C.M."/>
            <person name="Jindra M."/>
            <person name="Klingler M."/>
            <person name="Lan Q."/>
            <person name="Lattorff H.M."/>
            <person name="Laudet V."/>
            <person name="von Levetsow C."/>
            <person name="Liu Z."/>
            <person name="Lutz R."/>
            <person name="Lynch J.A."/>
            <person name="da Fonseca R.N."/>
            <person name="Posnien N."/>
            <person name="Reuter R."/>
            <person name="Roth S."/>
            <person name="Savard J."/>
            <person name="Schinko J.B."/>
            <person name="Schmitt C."/>
            <person name="Schoppmeier M."/>
            <person name="Schroder R."/>
            <person name="Shippy T.D."/>
            <person name="Simonnet F."/>
            <person name="Marques-Souza H."/>
            <person name="Tautz D."/>
            <person name="Tomoyasu Y."/>
            <person name="Trauner J."/>
            <person name="Van der Zee M."/>
            <person name="Vervoort M."/>
            <person name="Wittkopp N."/>
            <person name="Wimmer E.A."/>
            <person name="Yang X."/>
            <person name="Jones A.K."/>
            <person name="Sattelle D.B."/>
            <person name="Ebert P.R."/>
            <person name="Nelson D."/>
            <person name="Scott J.G."/>
            <person name="Beeman R.W."/>
            <person name="Muthukrishnan S."/>
            <person name="Kramer K.J."/>
            <person name="Arakane Y."/>
            <person name="Beeman R.W."/>
            <person name="Zhu Q."/>
            <person name="Hogenkamp D."/>
            <person name="Dixit R."/>
            <person name="Oppert B."/>
            <person name="Jiang H."/>
            <person name="Zou Z."/>
            <person name="Marshall J."/>
            <person name="Elpidina E."/>
            <person name="Vinokurov K."/>
            <person name="Oppert C."/>
            <person name="Zou Z."/>
            <person name="Evans J."/>
            <person name="Lu Z."/>
            <person name="Zhao P."/>
            <person name="Sumathipala N."/>
            <person name="Altincicek B."/>
            <person name="Vilcinskas A."/>
            <person name="Williams M."/>
            <person name="Hultmark D."/>
            <person name="Hetru C."/>
            <person name="Jiang H."/>
            <person name="Grimmelikhuijzen C.J."/>
            <person name="Hauser F."/>
            <person name="Cazzamali G."/>
            <person name="Williamson M."/>
            <person name="Park Y."/>
            <person name="Li B."/>
            <person name="Tanaka Y."/>
            <person name="Predel R."/>
            <person name="Neupert S."/>
            <person name="Schachtner J."/>
            <person name="Verleyen P."/>
            <person name="Raible F."/>
            <person name="Bork P."/>
            <person name="Friedrich M."/>
            <person name="Walden K.K."/>
            <person name="Robertson H.M."/>
            <person name="Angeli S."/>
            <person name="Foret S."/>
            <person name="Bucher G."/>
            <person name="Schuetz S."/>
            <person name="Maleszka R."/>
            <person name="Wimmer E.A."/>
            <person name="Beeman R.W."/>
            <person name="Lorenzen M."/>
            <person name="Tomoyasu Y."/>
            <person name="Miller S.C."/>
            <person name="Grossmann D."/>
            <person name="Bucher G."/>
        </authorList>
    </citation>
    <scope>NUCLEOTIDE SEQUENCE [LARGE SCALE GENOMIC DNA]</scope>
    <source>
        <strain evidence="5 6">Georgia GA2</strain>
    </source>
</reference>
<dbReference type="InterPro" id="IPR021867">
    <property type="entry name" value="Bmt2/SAMTOR"/>
</dbReference>
<dbReference type="InParanoid" id="D6WEG1"/>
<evidence type="ECO:0000256" key="3">
    <source>
        <dbReference type="ARBA" id="ARBA00022691"/>
    </source>
</evidence>
<keyword evidence="1 4" id="KW-0489">Methyltransferase</keyword>
<protein>
    <recommendedName>
        <fullName evidence="4">S-adenosylmethionine sensor upstream of mTORC1</fullName>
    </recommendedName>
    <alternativeName>
        <fullName evidence="4">Probable methyltransferase BMT2 homolog</fullName>
        <ecNumber evidence="4">2.1.1.-</ecNumber>
    </alternativeName>
</protein>
<feature type="binding site" evidence="4">
    <location>
        <position position="120"/>
    </location>
    <ligand>
        <name>S-adenosyl-L-methionine</name>
        <dbReference type="ChEBI" id="CHEBI:59789"/>
    </ligand>
</feature>
<dbReference type="PANTHER" id="PTHR21008:SF0">
    <property type="entry name" value="S-ADENOSYLMETHIONINE SENSOR UPSTREAM OF MTORC1"/>
    <property type="match status" value="1"/>
</dbReference>
<dbReference type="PANTHER" id="PTHR21008">
    <property type="entry name" value="S-ADENOSYLMETHIONINE SENSOR UPSTREAM OF MTORC1-RELATED"/>
    <property type="match status" value="1"/>
</dbReference>
<dbReference type="OMA" id="LATTHWE"/>
<dbReference type="InterPro" id="IPR029063">
    <property type="entry name" value="SAM-dependent_MTases_sf"/>
</dbReference>
<dbReference type="KEGG" id="tca:661538"/>
<keyword evidence="2 4" id="KW-0808">Transferase</keyword>
<reference evidence="5 6" key="2">
    <citation type="journal article" date="2010" name="Nucleic Acids Res.">
        <title>BeetleBase in 2010: revisions to provide comprehensive genomic information for Tribolium castaneum.</title>
        <authorList>
            <person name="Kim H.S."/>
            <person name="Murphy T."/>
            <person name="Xia J."/>
            <person name="Caragea D."/>
            <person name="Park Y."/>
            <person name="Beeman R.W."/>
            <person name="Lorenzen M.D."/>
            <person name="Butcher S."/>
            <person name="Manak J.R."/>
            <person name="Brown S.J."/>
        </authorList>
    </citation>
    <scope>GENOME REANNOTATION</scope>
    <source>
        <strain evidence="5 6">Georgia GA2</strain>
    </source>
</reference>
<keyword evidence="6" id="KW-1185">Reference proteome</keyword>
<dbReference type="Proteomes" id="UP000007266">
    <property type="component" value="Linkage group 3"/>
</dbReference>
<name>D6WEG1_TRICA</name>
<accession>D6WEG1</accession>
<dbReference type="PhylomeDB" id="D6WEG1"/>
<dbReference type="GO" id="GO:1904262">
    <property type="term" value="P:negative regulation of TORC1 signaling"/>
    <property type="evidence" value="ECO:0000318"/>
    <property type="project" value="GO_Central"/>
</dbReference>
<dbReference type="GO" id="GO:0032259">
    <property type="term" value="P:methylation"/>
    <property type="evidence" value="ECO:0007669"/>
    <property type="project" value="UniProtKB-KW"/>
</dbReference>
<keyword evidence="3 4" id="KW-0949">S-adenosyl-L-methionine</keyword>
<proteinExistence type="inferred from homology"/>
<comment type="similarity">
    <text evidence="4">Belongs to the BMT2 family.</text>
</comment>
<sequence>MATSEHLQSANFVKSVHQKLRSDAKIMGAGNAWRRHCENGENLAKYASAMQNLATNHWEKTTNSRAVSRVEWVHSFCLKYFHEEIFKQRQREVEIATKLNLKVPDLVLGVKNQYELLDVGSCFNPFAKYQCFSVTPIDIAPATSDVLKCDFLNVDLTSNQYNLQKNSFDVVVFSLLLEYLPSPDQRHTCCEKAYNLLRPEGILLIITPDSKHVGANAKIMKSWRFILAKMGFSRIKYEKLAYLHCMAFRKSIKSEIAQRWALLQIEKPFYEEIVIPQDFNKIETPTGVVCDSGDNCEVSLFEELPQSFE</sequence>
<dbReference type="GO" id="GO:0008168">
    <property type="term" value="F:methyltransferase activity"/>
    <property type="evidence" value="ECO:0007669"/>
    <property type="project" value="UniProtKB-UniRule"/>
</dbReference>
<evidence type="ECO:0000256" key="2">
    <source>
        <dbReference type="ARBA" id="ARBA00022679"/>
    </source>
</evidence>
<dbReference type="HAMAP" id="MF_03044">
    <property type="entry name" value="BMT2"/>
    <property type="match status" value="1"/>
</dbReference>
<dbReference type="CDD" id="cd02440">
    <property type="entry name" value="AdoMet_MTases"/>
    <property type="match status" value="1"/>
</dbReference>
<organism evidence="5 6">
    <name type="scientific">Tribolium castaneum</name>
    <name type="common">Red flour beetle</name>
    <dbReference type="NCBI Taxonomy" id="7070"/>
    <lineage>
        <taxon>Eukaryota</taxon>
        <taxon>Metazoa</taxon>
        <taxon>Ecdysozoa</taxon>
        <taxon>Arthropoda</taxon>
        <taxon>Hexapoda</taxon>
        <taxon>Insecta</taxon>
        <taxon>Pterygota</taxon>
        <taxon>Neoptera</taxon>
        <taxon>Endopterygota</taxon>
        <taxon>Coleoptera</taxon>
        <taxon>Polyphaga</taxon>
        <taxon>Cucujiformia</taxon>
        <taxon>Tenebrionidae</taxon>
        <taxon>Tenebrionidae incertae sedis</taxon>
        <taxon>Tribolium</taxon>
    </lineage>
</organism>
<dbReference type="OrthoDB" id="5954793at2759"/>
<comment type="function">
    <text evidence="4">S-adenosyl-L-methionine-binding protein that acts as an inhibitor of mTORC1 signaling. Acts as a sensor of S-adenosyl-L-methionine to signal methionine sufficiency to mTORC1. Probably also acts as a S-adenosyl-L-methionine-dependent methyltransferase.</text>
</comment>
<evidence type="ECO:0000313" key="6">
    <source>
        <dbReference type="Proteomes" id="UP000007266"/>
    </source>
</evidence>
<gene>
    <name evidence="5" type="primary">GLEAN_03256</name>
    <name evidence="5" type="ORF">TcasGA2_TC003256</name>
</gene>
<dbReference type="Pfam" id="PF11968">
    <property type="entry name" value="Bmt2"/>
    <property type="match status" value="1"/>
</dbReference>
<evidence type="ECO:0000313" key="5">
    <source>
        <dbReference type="EMBL" id="EFA00405.1"/>
    </source>
</evidence>